<keyword evidence="2" id="KW-0472">Membrane</keyword>
<evidence type="ECO:0000313" key="6">
    <source>
        <dbReference type="Proteomes" id="UP000325182"/>
    </source>
</evidence>
<evidence type="ECO:0000259" key="4">
    <source>
        <dbReference type="Pfam" id="PF05048"/>
    </source>
</evidence>
<dbReference type="RefSeq" id="WP_148954321.1">
    <property type="nucleotide sequence ID" value="NZ_VTEG01000010.1"/>
</dbReference>
<keyword evidence="3" id="KW-0732">Signal</keyword>
<dbReference type="AlphaFoldDB" id="A0A5D4MA87"/>
<keyword evidence="2" id="KW-1133">Transmembrane helix</keyword>
<feature type="transmembrane region" description="Helical" evidence="2">
    <location>
        <begin position="429"/>
        <end position="450"/>
    </location>
</feature>
<comment type="caution">
    <text evidence="5">The sequence shown here is derived from an EMBL/GenBank/DDBJ whole genome shotgun (WGS) entry which is preliminary data.</text>
</comment>
<protein>
    <recommendedName>
        <fullName evidence="4">Periplasmic copper-binding protein NosD beta helix domain-containing protein</fullName>
    </recommendedName>
</protein>
<dbReference type="EMBL" id="VTEG01000010">
    <property type="protein sequence ID" value="TYR98546.1"/>
    <property type="molecule type" value="Genomic_DNA"/>
</dbReference>
<feature type="domain" description="Periplasmic copper-binding protein NosD beta helix" evidence="4">
    <location>
        <begin position="174"/>
        <end position="355"/>
    </location>
</feature>
<evidence type="ECO:0000256" key="1">
    <source>
        <dbReference type="SAM" id="MobiDB-lite"/>
    </source>
</evidence>
<feature type="signal peptide" evidence="3">
    <location>
        <begin position="1"/>
        <end position="26"/>
    </location>
</feature>
<dbReference type="SMART" id="SM00710">
    <property type="entry name" value="PbH1"/>
    <property type="match status" value="8"/>
</dbReference>
<evidence type="ECO:0000256" key="3">
    <source>
        <dbReference type="SAM" id="SignalP"/>
    </source>
</evidence>
<reference evidence="5 6" key="1">
    <citation type="submission" date="2019-08" db="EMBL/GenBank/DDBJ databases">
        <title>Bacillus genomes from the desert of Cuatro Cienegas, Coahuila.</title>
        <authorList>
            <person name="Olmedo-Alvarez G."/>
        </authorList>
    </citation>
    <scope>NUCLEOTIDE SEQUENCE [LARGE SCALE GENOMIC DNA]</scope>
    <source>
        <strain evidence="5 6">CH128b_4D</strain>
    </source>
</reference>
<dbReference type="InterPro" id="IPR022441">
    <property type="entry name" value="Para_beta_helix_rpt-2"/>
</dbReference>
<dbReference type="InterPro" id="IPR011050">
    <property type="entry name" value="Pectin_lyase_fold/virulence"/>
</dbReference>
<accession>A0A5D4MA87</accession>
<dbReference type="Gene3D" id="2.160.20.10">
    <property type="entry name" value="Single-stranded right-handed beta-helix, Pectin lyase-like"/>
    <property type="match status" value="2"/>
</dbReference>
<proteinExistence type="predicted"/>
<keyword evidence="2" id="KW-0812">Transmembrane</keyword>
<dbReference type="InterPro" id="IPR012334">
    <property type="entry name" value="Pectin_lyas_fold"/>
</dbReference>
<name>A0A5D4MA87_9BACI</name>
<dbReference type="SUPFAM" id="SSF51126">
    <property type="entry name" value="Pectin lyase-like"/>
    <property type="match status" value="1"/>
</dbReference>
<dbReference type="InterPro" id="IPR006626">
    <property type="entry name" value="PbH1"/>
</dbReference>
<dbReference type="InterPro" id="IPR007742">
    <property type="entry name" value="NosD_dom"/>
</dbReference>
<feature type="chain" id="PRO_5022946986" description="Periplasmic copper-binding protein NosD beta helix domain-containing protein" evidence="3">
    <location>
        <begin position="27"/>
        <end position="457"/>
    </location>
</feature>
<organism evidence="5 6">
    <name type="scientific">Rossellomorea vietnamensis</name>
    <dbReference type="NCBI Taxonomy" id="218284"/>
    <lineage>
        <taxon>Bacteria</taxon>
        <taxon>Bacillati</taxon>
        <taxon>Bacillota</taxon>
        <taxon>Bacilli</taxon>
        <taxon>Bacillales</taxon>
        <taxon>Bacillaceae</taxon>
        <taxon>Rossellomorea</taxon>
    </lineage>
</organism>
<dbReference type="Pfam" id="PF05048">
    <property type="entry name" value="NosD"/>
    <property type="match status" value="1"/>
</dbReference>
<gene>
    <name evidence="5" type="ORF">FZC84_14025</name>
</gene>
<evidence type="ECO:0000256" key="2">
    <source>
        <dbReference type="SAM" id="Phobius"/>
    </source>
</evidence>
<feature type="region of interest" description="Disordered" evidence="1">
    <location>
        <begin position="99"/>
        <end position="129"/>
    </location>
</feature>
<evidence type="ECO:0000313" key="5">
    <source>
        <dbReference type="EMBL" id="TYR98546.1"/>
    </source>
</evidence>
<sequence>MNRNKYIGISALSLLFILFLTKPDSATSEGQLQALIDQASAGSAVTLLDHTYEDEIIITKPITLIGSEYTVIRSCSNQPLLQVQADDVKLQNIQLEHCKDDNSTIGPQGQSGAGHEHDNHEQEETEIGGPSIYLSGSNITLDNIQINSRSTGIRLDGVTNSVIKGGKITTNGAGHAIDVWDSTENVIQGVEINHVLDGIYMERGSKNKILQNNILSARYGLHLMYSDEVVVQSNLSHQNFTGAMVMTTNNAQVIDNTFSFNNSNVHSQGLLLFDADDTIVRNNTITQNRVGIFMESAEGNEVMDNLITSNFIGVQFNKTNQNTVTNNSFIGNVNELQAVDSIKNNVDHNYWDASMKLQQGNEGTSIFPYAAEPLYLLLTEDTPAYQLFFDSPGITVLKALFKVPAENVMQDENPLMTPPVQPDGDGFNLLPFILKVFIGFGFTIIGIKLFNTRRKYK</sequence>
<dbReference type="NCBIfam" id="TIGR03804">
    <property type="entry name" value="para_beta_helix"/>
    <property type="match status" value="1"/>
</dbReference>
<dbReference type="Proteomes" id="UP000325182">
    <property type="component" value="Unassembled WGS sequence"/>
</dbReference>